<dbReference type="STRING" id="94130.A0A2Z6SP27"/>
<feature type="domain" description="DNA-directed DNA polymerase family B mitochondria/virus" evidence="10">
    <location>
        <begin position="50"/>
        <end position="133"/>
    </location>
</feature>
<name>A0A2Z6SP27_9GLOM</name>
<comment type="similarity">
    <text evidence="1">Belongs to the DNA polymerase type-B family.</text>
</comment>
<evidence type="ECO:0000256" key="3">
    <source>
        <dbReference type="ARBA" id="ARBA00014385"/>
    </source>
</evidence>
<evidence type="ECO:0000256" key="4">
    <source>
        <dbReference type="ARBA" id="ARBA00022679"/>
    </source>
</evidence>
<evidence type="ECO:0000256" key="9">
    <source>
        <dbReference type="ARBA" id="ARBA00049244"/>
    </source>
</evidence>
<sequence>MPLKGKGENYPYMASWFNGNRSNTFNLTQYNYNKEQMLQEFWINLIKENPGGYCYFHNFGGYDAILSIGALLNTAYNYEFIPIMKDGEFISIKVMLGGKLKLTIMDSIRILPASLAKLAKDWKVETLKSHFPHYGP</sequence>
<evidence type="ECO:0000256" key="6">
    <source>
        <dbReference type="ARBA" id="ARBA00022705"/>
    </source>
</evidence>
<keyword evidence="6" id="KW-0235">DNA replication</keyword>
<keyword evidence="8" id="KW-0238">DNA-binding</keyword>
<dbReference type="GO" id="GO:0006260">
    <property type="term" value="P:DNA replication"/>
    <property type="evidence" value="ECO:0007669"/>
    <property type="project" value="UniProtKB-KW"/>
</dbReference>
<dbReference type="GO" id="GO:0003887">
    <property type="term" value="F:DNA-directed DNA polymerase activity"/>
    <property type="evidence" value="ECO:0007669"/>
    <property type="project" value="UniProtKB-KW"/>
</dbReference>
<evidence type="ECO:0000313" key="12">
    <source>
        <dbReference type="Proteomes" id="UP000247702"/>
    </source>
</evidence>
<keyword evidence="12" id="KW-1185">Reference proteome</keyword>
<evidence type="ECO:0000313" key="11">
    <source>
        <dbReference type="EMBL" id="GBC09319.1"/>
    </source>
</evidence>
<gene>
    <name evidence="11" type="ORF">RclHR1_08760015</name>
</gene>
<dbReference type="AlphaFoldDB" id="A0A2Z6SP27"/>
<dbReference type="InterPro" id="IPR012337">
    <property type="entry name" value="RNaseH-like_sf"/>
</dbReference>
<keyword evidence="5" id="KW-0548">Nucleotidyltransferase</keyword>
<dbReference type="InterPro" id="IPR036397">
    <property type="entry name" value="RNaseH_sf"/>
</dbReference>
<accession>A0A2Z6SP27</accession>
<evidence type="ECO:0000256" key="5">
    <source>
        <dbReference type="ARBA" id="ARBA00022695"/>
    </source>
</evidence>
<dbReference type="EMBL" id="BEXD01004288">
    <property type="protein sequence ID" value="GBC09319.1"/>
    <property type="molecule type" value="Genomic_DNA"/>
</dbReference>
<protein>
    <recommendedName>
        <fullName evidence="3">Probable DNA polymerase</fullName>
        <ecNumber evidence="2">2.7.7.7</ecNumber>
    </recommendedName>
</protein>
<organism evidence="11 12">
    <name type="scientific">Rhizophagus clarus</name>
    <dbReference type="NCBI Taxonomy" id="94130"/>
    <lineage>
        <taxon>Eukaryota</taxon>
        <taxon>Fungi</taxon>
        <taxon>Fungi incertae sedis</taxon>
        <taxon>Mucoromycota</taxon>
        <taxon>Glomeromycotina</taxon>
        <taxon>Glomeromycetes</taxon>
        <taxon>Glomerales</taxon>
        <taxon>Glomeraceae</taxon>
        <taxon>Rhizophagus</taxon>
    </lineage>
</organism>
<dbReference type="Proteomes" id="UP000247702">
    <property type="component" value="Unassembled WGS sequence"/>
</dbReference>
<evidence type="ECO:0000259" key="10">
    <source>
        <dbReference type="Pfam" id="PF03175"/>
    </source>
</evidence>
<evidence type="ECO:0000256" key="7">
    <source>
        <dbReference type="ARBA" id="ARBA00022932"/>
    </source>
</evidence>
<keyword evidence="7" id="KW-0239">DNA-directed DNA polymerase</keyword>
<evidence type="ECO:0000256" key="1">
    <source>
        <dbReference type="ARBA" id="ARBA00005755"/>
    </source>
</evidence>
<keyword evidence="4" id="KW-0808">Transferase</keyword>
<dbReference type="SUPFAM" id="SSF53098">
    <property type="entry name" value="Ribonuclease H-like"/>
    <property type="match status" value="1"/>
</dbReference>
<reference evidence="11 12" key="1">
    <citation type="submission" date="2017-11" db="EMBL/GenBank/DDBJ databases">
        <title>The genome of Rhizophagus clarus HR1 reveals common genetic basis of auxotrophy among arbuscular mycorrhizal fungi.</title>
        <authorList>
            <person name="Kobayashi Y."/>
        </authorList>
    </citation>
    <scope>NUCLEOTIDE SEQUENCE [LARGE SCALE GENOMIC DNA]</scope>
    <source>
        <strain evidence="11 12">HR1</strain>
    </source>
</reference>
<dbReference type="Pfam" id="PF03175">
    <property type="entry name" value="DNA_pol_B_2"/>
    <property type="match status" value="1"/>
</dbReference>
<dbReference type="GO" id="GO:0003677">
    <property type="term" value="F:DNA binding"/>
    <property type="evidence" value="ECO:0007669"/>
    <property type="project" value="UniProtKB-KW"/>
</dbReference>
<evidence type="ECO:0000256" key="8">
    <source>
        <dbReference type="ARBA" id="ARBA00023125"/>
    </source>
</evidence>
<dbReference type="GO" id="GO:0000166">
    <property type="term" value="F:nucleotide binding"/>
    <property type="evidence" value="ECO:0007669"/>
    <property type="project" value="InterPro"/>
</dbReference>
<proteinExistence type="inferred from homology"/>
<comment type="caution">
    <text evidence="11">The sequence shown here is derived from an EMBL/GenBank/DDBJ whole genome shotgun (WGS) entry which is preliminary data.</text>
</comment>
<dbReference type="EC" id="2.7.7.7" evidence="2"/>
<dbReference type="Gene3D" id="3.30.420.10">
    <property type="entry name" value="Ribonuclease H-like superfamily/Ribonuclease H"/>
    <property type="match status" value="1"/>
</dbReference>
<evidence type="ECO:0000256" key="2">
    <source>
        <dbReference type="ARBA" id="ARBA00012417"/>
    </source>
</evidence>
<comment type="catalytic activity">
    <reaction evidence="9">
        <text>DNA(n) + a 2'-deoxyribonucleoside 5'-triphosphate = DNA(n+1) + diphosphate</text>
        <dbReference type="Rhea" id="RHEA:22508"/>
        <dbReference type="Rhea" id="RHEA-COMP:17339"/>
        <dbReference type="Rhea" id="RHEA-COMP:17340"/>
        <dbReference type="ChEBI" id="CHEBI:33019"/>
        <dbReference type="ChEBI" id="CHEBI:61560"/>
        <dbReference type="ChEBI" id="CHEBI:173112"/>
        <dbReference type="EC" id="2.7.7.7"/>
    </reaction>
</comment>
<dbReference type="InterPro" id="IPR004868">
    <property type="entry name" value="DNA-dir_DNA_pol_B_mt/vir"/>
</dbReference>